<dbReference type="Gene3D" id="3.40.50.720">
    <property type="entry name" value="NAD(P)-binding Rossmann-like Domain"/>
    <property type="match status" value="1"/>
</dbReference>
<feature type="domain" description="Pyrroline-5-carboxylate reductase catalytic N-terminal" evidence="2">
    <location>
        <begin position="15"/>
        <end position="105"/>
    </location>
</feature>
<reference evidence="3 4" key="1">
    <citation type="submission" date="2020-07" db="EMBL/GenBank/DDBJ databases">
        <title>Sequencing the genomes of 1000 actinobacteria strains.</title>
        <authorList>
            <person name="Klenk H.-P."/>
        </authorList>
    </citation>
    <scope>NUCLEOTIDE SEQUENCE [LARGE SCALE GENOMIC DNA]</scope>
    <source>
        <strain evidence="3 4">DSM 103833</strain>
    </source>
</reference>
<evidence type="ECO:0000256" key="1">
    <source>
        <dbReference type="ARBA" id="ARBA00023002"/>
    </source>
</evidence>
<dbReference type="Proteomes" id="UP000530424">
    <property type="component" value="Unassembled WGS sequence"/>
</dbReference>
<keyword evidence="4" id="KW-1185">Reference proteome</keyword>
<dbReference type="RefSeq" id="WP_179667143.1">
    <property type="nucleotide sequence ID" value="NZ_JACCFP010000001.1"/>
</dbReference>
<evidence type="ECO:0000313" key="4">
    <source>
        <dbReference type="Proteomes" id="UP000530424"/>
    </source>
</evidence>
<dbReference type="SUPFAM" id="SSF51735">
    <property type="entry name" value="NAD(P)-binding Rossmann-fold domains"/>
    <property type="match status" value="1"/>
</dbReference>
<dbReference type="InterPro" id="IPR036291">
    <property type="entry name" value="NAD(P)-bd_dom_sf"/>
</dbReference>
<name>A0A853C2K7_9ACTN</name>
<protein>
    <recommendedName>
        <fullName evidence="2">Pyrroline-5-carboxylate reductase catalytic N-terminal domain-containing protein</fullName>
    </recommendedName>
</protein>
<organism evidence="3 4">
    <name type="scientific">Nocardioides thalensis</name>
    <dbReference type="NCBI Taxonomy" id="1914755"/>
    <lineage>
        <taxon>Bacteria</taxon>
        <taxon>Bacillati</taxon>
        <taxon>Actinomycetota</taxon>
        <taxon>Actinomycetes</taxon>
        <taxon>Propionibacteriales</taxon>
        <taxon>Nocardioidaceae</taxon>
        <taxon>Nocardioides</taxon>
    </lineage>
</organism>
<dbReference type="InterPro" id="IPR051267">
    <property type="entry name" value="STEAP_metalloreductase"/>
</dbReference>
<dbReference type="InterPro" id="IPR028939">
    <property type="entry name" value="P5C_Rdtase_cat_N"/>
</dbReference>
<dbReference type="EMBL" id="JACCFP010000001">
    <property type="protein sequence ID" value="NYJ00573.1"/>
    <property type="molecule type" value="Genomic_DNA"/>
</dbReference>
<accession>A0A853C2K7</accession>
<dbReference type="PANTHER" id="PTHR14239">
    <property type="entry name" value="DUDULIN-RELATED"/>
    <property type="match status" value="1"/>
</dbReference>
<dbReference type="Pfam" id="PF03807">
    <property type="entry name" value="F420_oxidored"/>
    <property type="match status" value="1"/>
</dbReference>
<dbReference type="PANTHER" id="PTHR14239:SF10">
    <property type="entry name" value="REDUCTASE"/>
    <property type="match status" value="1"/>
</dbReference>
<proteinExistence type="predicted"/>
<evidence type="ECO:0000313" key="3">
    <source>
        <dbReference type="EMBL" id="NYJ00573.1"/>
    </source>
</evidence>
<evidence type="ECO:0000259" key="2">
    <source>
        <dbReference type="Pfam" id="PF03807"/>
    </source>
</evidence>
<sequence length="220" mass="22529">MTNTSNKTLRTDSLRIALIGTGNLASTLGEAWARSGQAVSVFGRSFDRATDLARKIGATAVTASSVPTHDLVVLAVSPDGVQEALTIVGAPDGALAGLPLVDTTNAIDWGTGRHLVPSGAFAEQVARWAPGSLVVKGLQTYAGHMWLDSPDPERTVALCGDDPQALEVVSRAVTALGGRSLVVGGLDAARQAEEATAFVARIAAAGGNPRLTVPDLRQAG</sequence>
<gene>
    <name evidence="3" type="ORF">HNR19_001271</name>
</gene>
<comment type="caution">
    <text evidence="3">The sequence shown here is derived from an EMBL/GenBank/DDBJ whole genome shotgun (WGS) entry which is preliminary data.</text>
</comment>
<dbReference type="GO" id="GO:0016491">
    <property type="term" value="F:oxidoreductase activity"/>
    <property type="evidence" value="ECO:0007669"/>
    <property type="project" value="UniProtKB-KW"/>
</dbReference>
<keyword evidence="1" id="KW-0560">Oxidoreductase</keyword>
<dbReference type="AlphaFoldDB" id="A0A853C2K7"/>